<keyword evidence="2" id="KW-0812">Transmembrane</keyword>
<feature type="transmembrane region" description="Helical" evidence="2">
    <location>
        <begin position="7"/>
        <end position="28"/>
    </location>
</feature>
<feature type="compositionally biased region" description="Polar residues" evidence="1">
    <location>
        <begin position="92"/>
        <end position="103"/>
    </location>
</feature>
<feature type="region of interest" description="Disordered" evidence="1">
    <location>
        <begin position="241"/>
        <end position="283"/>
    </location>
</feature>
<feature type="compositionally biased region" description="Low complexity" evidence="1">
    <location>
        <begin position="125"/>
        <end position="147"/>
    </location>
</feature>
<evidence type="ECO:0000256" key="2">
    <source>
        <dbReference type="SAM" id="Phobius"/>
    </source>
</evidence>
<sequence>MPIPNPVYGLMVPFLCVVTLPLAIFAGITTTLAFSILMFRVMLVYLDIAVSLVPQYLMGRGSSQGQSRTTTYTSHHFRSHLEGDHSPKSLLPSESTGPGSGHNTPPELPTLPIGYLASGHRSPPRTTSHAHAHFASAPSSIISPSAGRRSRRGSVGGNSIANSAGTITPVKEEPSTAEGNPWLTGGTGSSSFMMLDHSSGNQGIVRDFEGVGGWRLASEDKAEDDDSDWANINSRLELPLERARQQQQHRSQHHHRTPSGLSGAVTPGEGSWLMMKGTRTRGSSGVVAVGTDVADRERDVNWVPAVVAASSARTSVSPNSSRVRIGQGVVTFTGGDRNDEYFPSTTSPKSARKAT</sequence>
<dbReference type="Proteomes" id="UP001174691">
    <property type="component" value="Unassembled WGS sequence"/>
</dbReference>
<reference evidence="3" key="1">
    <citation type="submission" date="2022-07" db="EMBL/GenBank/DDBJ databases">
        <title>Fungi with potential for degradation of polypropylene.</title>
        <authorList>
            <person name="Gostincar C."/>
        </authorList>
    </citation>
    <scope>NUCLEOTIDE SEQUENCE</scope>
    <source>
        <strain evidence="3">EXF-13287</strain>
    </source>
</reference>
<feature type="compositionally biased region" description="Polar residues" evidence="1">
    <location>
        <begin position="157"/>
        <end position="166"/>
    </location>
</feature>
<keyword evidence="2" id="KW-0472">Membrane</keyword>
<keyword evidence="2" id="KW-1133">Transmembrane helix</keyword>
<gene>
    <name evidence="3" type="ORF">NKR19_g10344</name>
</gene>
<dbReference type="EMBL" id="JANBVN010000334">
    <property type="protein sequence ID" value="KAJ9129492.1"/>
    <property type="molecule type" value="Genomic_DNA"/>
</dbReference>
<feature type="compositionally biased region" description="Polar residues" evidence="1">
    <location>
        <begin position="61"/>
        <end position="74"/>
    </location>
</feature>
<evidence type="ECO:0000256" key="1">
    <source>
        <dbReference type="SAM" id="MobiDB-lite"/>
    </source>
</evidence>
<feature type="region of interest" description="Disordered" evidence="1">
    <location>
        <begin position="334"/>
        <end position="355"/>
    </location>
</feature>
<keyword evidence="4" id="KW-1185">Reference proteome</keyword>
<comment type="caution">
    <text evidence="3">The sequence shown here is derived from an EMBL/GenBank/DDBJ whole genome shotgun (WGS) entry which is preliminary data.</text>
</comment>
<proteinExistence type="predicted"/>
<feature type="region of interest" description="Disordered" evidence="1">
    <location>
        <begin position="60"/>
        <end position="188"/>
    </location>
</feature>
<name>A0AA38VFQ6_9PEZI</name>
<protein>
    <submittedName>
        <fullName evidence="3">Uncharacterized protein</fullName>
    </submittedName>
</protein>
<evidence type="ECO:0000313" key="3">
    <source>
        <dbReference type="EMBL" id="KAJ9129492.1"/>
    </source>
</evidence>
<organism evidence="3 4">
    <name type="scientific">Coniochaeta hoffmannii</name>
    <dbReference type="NCBI Taxonomy" id="91930"/>
    <lineage>
        <taxon>Eukaryota</taxon>
        <taxon>Fungi</taxon>
        <taxon>Dikarya</taxon>
        <taxon>Ascomycota</taxon>
        <taxon>Pezizomycotina</taxon>
        <taxon>Sordariomycetes</taxon>
        <taxon>Sordariomycetidae</taxon>
        <taxon>Coniochaetales</taxon>
        <taxon>Coniochaetaceae</taxon>
        <taxon>Coniochaeta</taxon>
    </lineage>
</organism>
<evidence type="ECO:0000313" key="4">
    <source>
        <dbReference type="Proteomes" id="UP001174691"/>
    </source>
</evidence>
<accession>A0AA38VFQ6</accession>
<dbReference type="AlphaFoldDB" id="A0AA38VFQ6"/>